<dbReference type="Proteomes" id="UP000639403">
    <property type="component" value="Unassembled WGS sequence"/>
</dbReference>
<evidence type="ECO:0000313" key="7">
    <source>
        <dbReference type="EMBL" id="KAF9817383.1"/>
    </source>
</evidence>
<dbReference type="GO" id="GO:0006364">
    <property type="term" value="P:rRNA processing"/>
    <property type="evidence" value="ECO:0007669"/>
    <property type="project" value="TreeGrafter"/>
</dbReference>
<feature type="compositionally biased region" description="Basic residues" evidence="6">
    <location>
        <begin position="22"/>
        <end position="31"/>
    </location>
</feature>
<feature type="region of interest" description="Disordered" evidence="6">
    <location>
        <begin position="277"/>
        <end position="309"/>
    </location>
</feature>
<reference evidence="7" key="2">
    <citation type="journal article" name="Front. Microbiol.">
        <title>Degradative Capacity of Two Strains of Rhodonia placenta: From Phenotype to Genotype.</title>
        <authorList>
            <person name="Kolle M."/>
            <person name="Horta M.A.C."/>
            <person name="Nowrousian M."/>
            <person name="Ohm R.A."/>
            <person name="Benz J.P."/>
            <person name="Pilgard A."/>
        </authorList>
    </citation>
    <scope>NUCLEOTIDE SEQUENCE</scope>
    <source>
        <strain evidence="7">FPRL280</strain>
    </source>
</reference>
<evidence type="ECO:0000256" key="1">
    <source>
        <dbReference type="ARBA" id="ARBA00008838"/>
    </source>
</evidence>
<dbReference type="PIRSF" id="PIRSF017302">
    <property type="entry name" value="Gltscr2"/>
    <property type="match status" value="1"/>
</dbReference>
<evidence type="ECO:0000256" key="3">
    <source>
        <dbReference type="ARBA" id="ARBA00022517"/>
    </source>
</evidence>
<protein>
    <recommendedName>
        <fullName evidence="2 5">Ribosome biogenesis protein NOP53</fullName>
    </recommendedName>
</protein>
<dbReference type="EMBL" id="JADOXO010000044">
    <property type="protein sequence ID" value="KAF9817383.1"/>
    <property type="molecule type" value="Genomic_DNA"/>
</dbReference>
<feature type="region of interest" description="Disordered" evidence="6">
    <location>
        <begin position="170"/>
        <end position="191"/>
    </location>
</feature>
<evidence type="ECO:0000256" key="6">
    <source>
        <dbReference type="SAM" id="MobiDB-lite"/>
    </source>
</evidence>
<name>A0A8H7U3F9_9APHY</name>
<dbReference type="GO" id="GO:0000027">
    <property type="term" value="P:ribosomal large subunit assembly"/>
    <property type="evidence" value="ECO:0007669"/>
    <property type="project" value="UniProtKB-UniRule"/>
</dbReference>
<proteinExistence type="inferred from homology"/>
<dbReference type="PANTHER" id="PTHR14211:SF7">
    <property type="entry name" value="RIBOSOME BIOGENESIS PROTEIN NOP53"/>
    <property type="match status" value="1"/>
</dbReference>
<organism evidence="7 8">
    <name type="scientific">Rhodonia placenta</name>
    <dbReference type="NCBI Taxonomy" id="104341"/>
    <lineage>
        <taxon>Eukaryota</taxon>
        <taxon>Fungi</taxon>
        <taxon>Dikarya</taxon>
        <taxon>Basidiomycota</taxon>
        <taxon>Agaricomycotina</taxon>
        <taxon>Agaricomycetes</taxon>
        <taxon>Polyporales</taxon>
        <taxon>Adustoporiaceae</taxon>
        <taxon>Rhodonia</taxon>
    </lineage>
</organism>
<evidence type="ECO:0000256" key="4">
    <source>
        <dbReference type="ARBA" id="ARBA00023242"/>
    </source>
</evidence>
<accession>A0A8H7U3F9</accession>
<evidence type="ECO:0000256" key="2">
    <source>
        <dbReference type="ARBA" id="ARBA00018339"/>
    </source>
</evidence>
<feature type="compositionally biased region" description="Polar residues" evidence="6">
    <location>
        <begin position="10"/>
        <end position="21"/>
    </location>
</feature>
<dbReference type="GO" id="GO:0005654">
    <property type="term" value="C:nucleoplasm"/>
    <property type="evidence" value="ECO:0007669"/>
    <property type="project" value="UniProtKB-SubCell"/>
</dbReference>
<sequence>MASEGHKKSSSTLGAPAQHTQGSRKGKKAWRKHVDIEDIEESMEGMRAEERVVGSALQKKTDDELFQVDVKGDARVRKSLPRFSTSLLSSAKILSQRSAVPAVFSRTSSVNPLKRKTLSYEEKGRLLRIGKRPRRGPFNAIMDPTEMGSGSALLDVSEAAKNSGSYDVWNARGPVDTDSNDSTQVKHPKTPHPRSLIALAAVPSPHEGTSYNPLVTSHLDLLRTAHEIEERRLREAQQLEEVQAKVDAIRKARHDETETVGVALGMTVDVAPVDEAQEDAQDGEEARPVRHVPARKTKQERRKAERRKAEKRALAEKIARKRMLASVDSAKAMRKALGRTLAERERVRTERQQAEEERLKKGLGGQRLGKHRVPEGEVDVQLGEELSESLRALKPEGNLFRDRFLSMQQRALIEPRVPILPRKRKHKVKEVEKFAWKHFERE</sequence>
<feature type="compositionally biased region" description="Basic residues" evidence="6">
    <location>
        <begin position="289"/>
        <end position="306"/>
    </location>
</feature>
<dbReference type="AlphaFoldDB" id="A0A8H7U3F9"/>
<dbReference type="Pfam" id="PF07767">
    <property type="entry name" value="Nop53"/>
    <property type="match status" value="1"/>
</dbReference>
<feature type="region of interest" description="Disordered" evidence="6">
    <location>
        <begin position="1"/>
        <end position="32"/>
    </location>
</feature>
<comment type="caution">
    <text evidence="7">The sequence shown here is derived from an EMBL/GenBank/DDBJ whole genome shotgun (WGS) entry which is preliminary data.</text>
</comment>
<gene>
    <name evidence="7" type="ORF">IEO21_03524</name>
</gene>
<evidence type="ECO:0000313" key="8">
    <source>
        <dbReference type="Proteomes" id="UP000639403"/>
    </source>
</evidence>
<keyword evidence="4 5" id="KW-0539">Nucleus</keyword>
<comment type="similarity">
    <text evidence="1 5">Belongs to the NOP53 family.</text>
</comment>
<dbReference type="GO" id="GO:0005730">
    <property type="term" value="C:nucleolus"/>
    <property type="evidence" value="ECO:0007669"/>
    <property type="project" value="UniProtKB-SubCell"/>
</dbReference>
<comment type="function">
    <text evidence="5">May play a role in ribosome biogenesis.</text>
</comment>
<reference evidence="7" key="1">
    <citation type="submission" date="2020-11" db="EMBL/GenBank/DDBJ databases">
        <authorList>
            <person name="Koelle M."/>
            <person name="Horta M.A.C."/>
            <person name="Nowrousian M."/>
            <person name="Ohm R.A."/>
            <person name="Benz P."/>
            <person name="Pilgard A."/>
        </authorList>
    </citation>
    <scope>NUCLEOTIDE SEQUENCE</scope>
    <source>
        <strain evidence="7">FPRL280</strain>
    </source>
</reference>
<dbReference type="InterPro" id="IPR011687">
    <property type="entry name" value="Nop53/GLTSCR2"/>
</dbReference>
<dbReference type="PANTHER" id="PTHR14211">
    <property type="entry name" value="GLIOMA SUPPRESSOR CANDIDATE REGION GENE 2"/>
    <property type="match status" value="1"/>
</dbReference>
<dbReference type="GO" id="GO:0008097">
    <property type="term" value="F:5S rRNA binding"/>
    <property type="evidence" value="ECO:0007669"/>
    <property type="project" value="TreeGrafter"/>
</dbReference>
<comment type="subcellular location">
    <subcellularLocation>
        <location evidence="5">Nucleus</location>
        <location evidence="5">Nucleolus</location>
    </subcellularLocation>
    <subcellularLocation>
        <location evidence="5">Nucleus</location>
        <location evidence="5">Nucleoplasm</location>
    </subcellularLocation>
</comment>
<keyword evidence="3 5" id="KW-0690">Ribosome biogenesis</keyword>
<evidence type="ECO:0000256" key="5">
    <source>
        <dbReference type="PIRNR" id="PIRNR017302"/>
    </source>
</evidence>